<dbReference type="InterPro" id="IPR036942">
    <property type="entry name" value="Beta-barrel_TonB_sf"/>
</dbReference>
<name>A0ABP8GZ14_9BACT</name>
<organism evidence="12 13">
    <name type="scientific">Flaviaesturariibacter amylovorans</name>
    <dbReference type="NCBI Taxonomy" id="1084520"/>
    <lineage>
        <taxon>Bacteria</taxon>
        <taxon>Pseudomonadati</taxon>
        <taxon>Bacteroidota</taxon>
        <taxon>Chitinophagia</taxon>
        <taxon>Chitinophagales</taxon>
        <taxon>Chitinophagaceae</taxon>
        <taxon>Flaviaestuariibacter</taxon>
    </lineage>
</organism>
<dbReference type="SUPFAM" id="SSF56935">
    <property type="entry name" value="Porins"/>
    <property type="match status" value="1"/>
</dbReference>
<keyword evidence="7 8" id="KW-0998">Cell outer membrane</keyword>
<evidence type="ECO:0000313" key="13">
    <source>
        <dbReference type="Proteomes" id="UP001501725"/>
    </source>
</evidence>
<dbReference type="PROSITE" id="PS52016">
    <property type="entry name" value="TONB_DEPENDENT_REC_3"/>
    <property type="match status" value="1"/>
</dbReference>
<dbReference type="Gene3D" id="2.60.40.1120">
    <property type="entry name" value="Carboxypeptidase-like, regulatory domain"/>
    <property type="match status" value="1"/>
</dbReference>
<evidence type="ECO:0000256" key="5">
    <source>
        <dbReference type="ARBA" id="ARBA00023077"/>
    </source>
</evidence>
<dbReference type="NCBIfam" id="TIGR04056">
    <property type="entry name" value="OMP_RagA_SusC"/>
    <property type="match status" value="1"/>
</dbReference>
<evidence type="ECO:0000256" key="6">
    <source>
        <dbReference type="ARBA" id="ARBA00023136"/>
    </source>
</evidence>
<sequence>MGVLVTVSVWGQQRVIRGKVTDASGAPLSGVSIAVNGRTVGQTDAAGNFSVPAEAGNRLVFSSVGFSPREAAVGTRDQIDISLPAAPKEMTEVVVTALGQSRSRTKVGYSATTFNSENINRVAPVNVLDGLQGRVAGADISTTGGQPGSSVKVVLRGYGNLGDQNQPLYVIDGVPLSDARLGSSAAGGLDFGGGLNDLNPADVESITILKGTAAASLYGSQAKNGAVMITTKRGRAGKLRVGIASAATFSKVGMLPTPQDQFGQGWDGTFIPIENGSWGPRLDGRERLWGSVVDNSQLLKPFAFVKNNIRDFYETGAELNNTVSLSGGSDLLNFYLSYGNLNSDGPLPTKADYLNRHTFSLRTNSKFDRLTIGTSFNYVNKLQHAVATQAESGVSAGMFEDLLQVPVDIRIADFRDYRNKFFNVDNFYSPYAENPYFILNENGSQQRSDRFFGNVDLGYKISDALSVQARLGGDFTNAGTFIWKARSVPAPGSWNDGANPEGQGRSPNVGSVQQVNNYAGLINGDLIVKYNRNLGDRFTLEALAGFNYNQVTSRGNSARIEDLVIPGFYHLSNSLNPPTAASAESRKRTMGTYTQAILGYREQLFLTLNARNDWSSALPIADNSFFYPGANLAWLVSKSLNLSGTPISHLKLRAGYGKTGSDANPYLVYSTLVTGNVGLGFGSITFPFNGVPGFEIGNQIGNLALKPVITNELETGLELRLFNNRIGIDATYYVKTTEGQILGVPIAPSSGFTSLVSNIGTVTNKGIELSVDATPVRTKHFTWNAVYTFTRNRSNVDNLAEGLEKIQLNAAYDAEFNIRPGMPVGIFEAPVPRYAPDGRIIVSASTGMPEVAAEKAIYGSAQRDYTMGLSNTFTYKDLSLNFGLDFRKGGLFYSGTADLYHFTGNAWNTTYNDRKPFIVPNSVVESFGADGKPVYTENTTYITQANYDDYFYTNNGKAVAYQNRILDKSFLKLRDVTLTYRLPRSLASRIRAENLSLSVYGKNFLLWTPKENAYIDPEASNFGNDLSGEFGEFRTGPTMKQYGVRLTANF</sequence>
<evidence type="ECO:0000259" key="10">
    <source>
        <dbReference type="Pfam" id="PF00593"/>
    </source>
</evidence>
<comment type="similarity">
    <text evidence="8 9">Belongs to the TonB-dependent receptor family.</text>
</comment>
<dbReference type="NCBIfam" id="TIGR04057">
    <property type="entry name" value="SusC_RagA_signa"/>
    <property type="match status" value="1"/>
</dbReference>
<keyword evidence="5 9" id="KW-0798">TonB box</keyword>
<dbReference type="InterPro" id="IPR008969">
    <property type="entry name" value="CarboxyPept-like_regulatory"/>
</dbReference>
<proteinExistence type="inferred from homology"/>
<dbReference type="InterPro" id="IPR023997">
    <property type="entry name" value="TonB-dep_OMP_SusC/RagA_CS"/>
</dbReference>
<evidence type="ECO:0000256" key="8">
    <source>
        <dbReference type="PROSITE-ProRule" id="PRU01360"/>
    </source>
</evidence>
<dbReference type="InterPro" id="IPR037066">
    <property type="entry name" value="Plug_dom_sf"/>
</dbReference>
<evidence type="ECO:0000313" key="12">
    <source>
        <dbReference type="EMBL" id="GAA4332021.1"/>
    </source>
</evidence>
<dbReference type="Pfam" id="PF13715">
    <property type="entry name" value="CarbopepD_reg_2"/>
    <property type="match status" value="1"/>
</dbReference>
<dbReference type="Gene3D" id="2.170.130.10">
    <property type="entry name" value="TonB-dependent receptor, plug domain"/>
    <property type="match status" value="1"/>
</dbReference>
<evidence type="ECO:0000256" key="4">
    <source>
        <dbReference type="ARBA" id="ARBA00022692"/>
    </source>
</evidence>
<comment type="caution">
    <text evidence="12">The sequence shown here is derived from an EMBL/GenBank/DDBJ whole genome shotgun (WGS) entry which is preliminary data.</text>
</comment>
<keyword evidence="6 8" id="KW-0472">Membrane</keyword>
<evidence type="ECO:0000256" key="1">
    <source>
        <dbReference type="ARBA" id="ARBA00004571"/>
    </source>
</evidence>
<dbReference type="Pfam" id="PF07715">
    <property type="entry name" value="Plug"/>
    <property type="match status" value="1"/>
</dbReference>
<dbReference type="EMBL" id="BAABGY010000007">
    <property type="protein sequence ID" value="GAA4332021.1"/>
    <property type="molecule type" value="Genomic_DNA"/>
</dbReference>
<keyword evidence="3 8" id="KW-1134">Transmembrane beta strand</keyword>
<evidence type="ECO:0000256" key="3">
    <source>
        <dbReference type="ARBA" id="ARBA00022452"/>
    </source>
</evidence>
<feature type="domain" description="TonB-dependent receptor-like beta-barrel" evidence="10">
    <location>
        <begin position="416"/>
        <end position="1003"/>
    </location>
</feature>
<keyword evidence="4 8" id="KW-0812">Transmembrane</keyword>
<keyword evidence="13" id="KW-1185">Reference proteome</keyword>
<evidence type="ECO:0000259" key="11">
    <source>
        <dbReference type="Pfam" id="PF07715"/>
    </source>
</evidence>
<dbReference type="Proteomes" id="UP001501725">
    <property type="component" value="Unassembled WGS sequence"/>
</dbReference>
<evidence type="ECO:0000256" key="2">
    <source>
        <dbReference type="ARBA" id="ARBA00022448"/>
    </source>
</evidence>
<comment type="subcellular location">
    <subcellularLocation>
        <location evidence="1 8">Cell outer membrane</location>
        <topology evidence="1 8">Multi-pass membrane protein</topology>
    </subcellularLocation>
</comment>
<dbReference type="InterPro" id="IPR039426">
    <property type="entry name" value="TonB-dep_rcpt-like"/>
</dbReference>
<keyword evidence="2 8" id="KW-0813">Transport</keyword>
<dbReference type="Pfam" id="PF00593">
    <property type="entry name" value="TonB_dep_Rec_b-barrel"/>
    <property type="match status" value="1"/>
</dbReference>
<dbReference type="Gene3D" id="2.40.170.20">
    <property type="entry name" value="TonB-dependent receptor, beta-barrel domain"/>
    <property type="match status" value="1"/>
</dbReference>
<accession>A0ABP8GZ14</accession>
<protein>
    <submittedName>
        <fullName evidence="12">SusC/RagA family TonB-linked outer membrane protein</fullName>
    </submittedName>
</protein>
<reference evidence="13" key="1">
    <citation type="journal article" date="2019" name="Int. J. Syst. Evol. Microbiol.">
        <title>The Global Catalogue of Microorganisms (GCM) 10K type strain sequencing project: providing services to taxonomists for standard genome sequencing and annotation.</title>
        <authorList>
            <consortium name="The Broad Institute Genomics Platform"/>
            <consortium name="The Broad Institute Genome Sequencing Center for Infectious Disease"/>
            <person name="Wu L."/>
            <person name="Ma J."/>
        </authorList>
    </citation>
    <scope>NUCLEOTIDE SEQUENCE [LARGE SCALE GENOMIC DNA]</scope>
    <source>
        <strain evidence="13">JCM 17919</strain>
    </source>
</reference>
<evidence type="ECO:0000256" key="7">
    <source>
        <dbReference type="ARBA" id="ARBA00023237"/>
    </source>
</evidence>
<dbReference type="InterPro" id="IPR000531">
    <property type="entry name" value="Beta-barrel_TonB"/>
</dbReference>
<gene>
    <name evidence="12" type="ORF">GCM10023184_24280</name>
</gene>
<evidence type="ECO:0000256" key="9">
    <source>
        <dbReference type="RuleBase" id="RU003357"/>
    </source>
</evidence>
<feature type="domain" description="TonB-dependent receptor plug" evidence="11">
    <location>
        <begin position="106"/>
        <end position="226"/>
    </location>
</feature>
<dbReference type="SUPFAM" id="SSF49464">
    <property type="entry name" value="Carboxypeptidase regulatory domain-like"/>
    <property type="match status" value="1"/>
</dbReference>
<dbReference type="InterPro" id="IPR012910">
    <property type="entry name" value="Plug_dom"/>
</dbReference>
<dbReference type="InterPro" id="IPR023996">
    <property type="entry name" value="TonB-dep_OMP_SusC/RagA"/>
</dbReference>